<evidence type="ECO:0000259" key="5">
    <source>
        <dbReference type="Pfam" id="PF02737"/>
    </source>
</evidence>
<evidence type="ECO:0000313" key="7">
    <source>
        <dbReference type="Proteomes" id="UP000517916"/>
    </source>
</evidence>
<accession>A0ABR6BE18</accession>
<keyword evidence="7" id="KW-1185">Reference proteome</keyword>
<evidence type="ECO:0000313" key="6">
    <source>
        <dbReference type="EMBL" id="MBA8925092.1"/>
    </source>
</evidence>
<feature type="domain" description="3-hydroxyacyl-CoA dehydrogenase NAD binding" evidence="5">
    <location>
        <begin position="11"/>
        <end position="186"/>
    </location>
</feature>
<comment type="caution">
    <text evidence="6">The sequence shown here is derived from an EMBL/GenBank/DDBJ whole genome shotgun (WGS) entry which is preliminary data.</text>
</comment>
<dbReference type="NCBIfam" id="NF005875">
    <property type="entry name" value="PRK07819.1"/>
    <property type="match status" value="1"/>
</dbReference>
<evidence type="ECO:0000259" key="4">
    <source>
        <dbReference type="Pfam" id="PF00725"/>
    </source>
</evidence>
<dbReference type="InterPro" id="IPR008927">
    <property type="entry name" value="6-PGluconate_DH-like_C_sf"/>
</dbReference>
<dbReference type="EMBL" id="JACJID010000002">
    <property type="protein sequence ID" value="MBA8925092.1"/>
    <property type="molecule type" value="Genomic_DNA"/>
</dbReference>
<proteinExistence type="inferred from homology"/>
<dbReference type="GO" id="GO:0008691">
    <property type="term" value="F:3-hydroxybutyryl-CoA dehydrogenase activity"/>
    <property type="evidence" value="ECO:0007669"/>
    <property type="project" value="UniProtKB-EC"/>
</dbReference>
<feature type="domain" description="3-hydroxyacyl-CoA dehydrogenase C-terminal" evidence="4">
    <location>
        <begin position="490"/>
        <end position="586"/>
    </location>
</feature>
<comment type="pathway">
    <text evidence="1">Lipid metabolism; butanoate metabolism.</text>
</comment>
<dbReference type="PANTHER" id="PTHR48075">
    <property type="entry name" value="3-HYDROXYACYL-COA DEHYDROGENASE FAMILY PROTEIN"/>
    <property type="match status" value="1"/>
</dbReference>
<dbReference type="InterPro" id="IPR013328">
    <property type="entry name" value="6PGD_dom2"/>
</dbReference>
<dbReference type="PANTHER" id="PTHR48075:SF9">
    <property type="entry name" value="3-HYDROXYBUTYRYL-COA DEHYDROGENASE"/>
    <property type="match status" value="1"/>
</dbReference>
<organism evidence="6 7">
    <name type="scientific">Kutzneria viridogrisea</name>
    <dbReference type="NCBI Taxonomy" id="47990"/>
    <lineage>
        <taxon>Bacteria</taxon>
        <taxon>Bacillati</taxon>
        <taxon>Actinomycetota</taxon>
        <taxon>Actinomycetes</taxon>
        <taxon>Pseudonocardiales</taxon>
        <taxon>Pseudonocardiaceae</taxon>
        <taxon>Kutzneria</taxon>
    </lineage>
</organism>
<dbReference type="Pfam" id="PF00725">
    <property type="entry name" value="3HCDH"/>
    <property type="match status" value="2"/>
</dbReference>
<evidence type="ECO:0000256" key="3">
    <source>
        <dbReference type="ARBA" id="ARBA00023002"/>
    </source>
</evidence>
<dbReference type="InterPro" id="IPR006108">
    <property type="entry name" value="3HC_DH_C"/>
</dbReference>
<feature type="domain" description="3-hydroxyacyl-CoA dehydrogenase C-terminal" evidence="4">
    <location>
        <begin position="195"/>
        <end position="285"/>
    </location>
</feature>
<protein>
    <submittedName>
        <fullName evidence="6">3-hydroxybutyryl-CoA dehydrogenase</fullName>
        <ecNumber evidence="6">1.1.1.157</ecNumber>
    </submittedName>
</protein>
<sequence>MPTDTPEFTNIWVIGLGATGAALTALLARHGHRVMGVEQDPTSLRHGRDRVRRAAQLATPQGADVRTTLDNVGYTIQLDLVRSADLVIEAVPDSLAAKTEVLRLAHELCGPDTVFVTTTLGLSVTELAAGSGRMSRVVGLQVGDPERTVTGGGFELVRTPVTEDSVYLAVRELVRGTGRTAVRVGDRPGALGGALLLAYLNNAAATYERGYASRDDIDAAMTLGCGLPVGPLAQLDLMGLDSVHDSLVAVHRQTGDKDYEPTPLLSRMVRAGLLGRKSGRGFYRYDGDTPVPELGVDRRPLPQGRPIGRIGIVGSGTMASGIAEVCARAGYPVLLAARTETKAKEALSTVDRSLDRGVRRGKLTAEELTEAMGRLEGTSDLSALADCDLVVEAVVEDIEVKRAVFAELDRRTRPSAILATTTSSLPVIQCATATSRPENVIGMHFFNPAPVMRLVEVVRTFLTSEEVAGTAHALATSLRRHPVHCTDRAGFIVNALLFPYLNRAVNLAAERHVATEDVDTVMSLGHGYPMGPFQLLDVIGIDVSLAIQNRLHEAFGDPALAPARYLVDLVQAGLLGRKTGRGFRVYD</sequence>
<dbReference type="InterPro" id="IPR036291">
    <property type="entry name" value="NAD(P)-bd_dom_sf"/>
</dbReference>
<dbReference type="SUPFAM" id="SSF51735">
    <property type="entry name" value="NAD(P)-binding Rossmann-fold domains"/>
    <property type="match status" value="2"/>
</dbReference>
<name>A0ABR6BE18_9PSEU</name>
<evidence type="ECO:0000256" key="2">
    <source>
        <dbReference type="ARBA" id="ARBA00009463"/>
    </source>
</evidence>
<dbReference type="SUPFAM" id="SSF48179">
    <property type="entry name" value="6-phosphogluconate dehydrogenase C-terminal domain-like"/>
    <property type="match status" value="2"/>
</dbReference>
<feature type="domain" description="3-hydroxyacyl-CoA dehydrogenase NAD binding" evidence="5">
    <location>
        <begin position="310"/>
        <end position="487"/>
    </location>
</feature>
<dbReference type="Proteomes" id="UP000517916">
    <property type="component" value="Unassembled WGS sequence"/>
</dbReference>
<dbReference type="Gene3D" id="3.40.50.720">
    <property type="entry name" value="NAD(P)-binding Rossmann-like Domain"/>
    <property type="match status" value="2"/>
</dbReference>
<dbReference type="Gene3D" id="1.10.1040.10">
    <property type="entry name" value="N-(1-d-carboxylethyl)-l-norvaline Dehydrogenase, domain 2"/>
    <property type="match status" value="2"/>
</dbReference>
<dbReference type="EC" id="1.1.1.157" evidence="6"/>
<gene>
    <name evidence="6" type="ORF">BC739_002291</name>
</gene>
<keyword evidence="3 6" id="KW-0560">Oxidoreductase</keyword>
<dbReference type="Pfam" id="PF02737">
    <property type="entry name" value="3HCDH_N"/>
    <property type="match status" value="2"/>
</dbReference>
<comment type="similarity">
    <text evidence="2">Belongs to the 3-hydroxyacyl-CoA dehydrogenase family.</text>
</comment>
<dbReference type="RefSeq" id="WP_025359795.1">
    <property type="nucleotide sequence ID" value="NZ_BAAABQ010000096.1"/>
</dbReference>
<reference evidence="6 7" key="1">
    <citation type="submission" date="2020-08" db="EMBL/GenBank/DDBJ databases">
        <title>Genomic Encyclopedia of Archaeal and Bacterial Type Strains, Phase II (KMG-II): from individual species to whole genera.</title>
        <authorList>
            <person name="Goeker M."/>
        </authorList>
    </citation>
    <scope>NUCLEOTIDE SEQUENCE [LARGE SCALE GENOMIC DNA]</scope>
    <source>
        <strain evidence="6 7">DSM 43850</strain>
    </source>
</reference>
<evidence type="ECO:0000256" key="1">
    <source>
        <dbReference type="ARBA" id="ARBA00005086"/>
    </source>
</evidence>
<dbReference type="InterPro" id="IPR006176">
    <property type="entry name" value="3-OHacyl-CoA_DH_NAD-bd"/>
</dbReference>